<sequence length="96" mass="10463">MAPIKKIRPIVQDAYWIAKTLLCAELQIGAQFGKLITSSFALCSAVRPKYFIGRWPVHSTIGSDSSNLEVCCISPKSSAASGTMKMQLQEVEKLSS</sequence>
<evidence type="ECO:0000313" key="2">
    <source>
        <dbReference type="Proteomes" id="UP000008177"/>
    </source>
</evidence>
<proteinExistence type="predicted"/>
<gene>
    <name evidence="1" type="ORF">BofuT4_uP029090.1</name>
</gene>
<evidence type="ECO:0000313" key="1">
    <source>
        <dbReference type="EMBL" id="CCD49033.1"/>
    </source>
</evidence>
<protein>
    <submittedName>
        <fullName evidence="1">Uncharacterized protein</fullName>
    </submittedName>
</protein>
<name>G2Y8V7_BOTF4</name>
<dbReference type="Proteomes" id="UP000008177">
    <property type="component" value="Unplaced contigs"/>
</dbReference>
<reference evidence="2" key="1">
    <citation type="journal article" date="2011" name="PLoS Genet.">
        <title>Genomic analysis of the necrotrophic fungal pathogens Sclerotinia sclerotiorum and Botrytis cinerea.</title>
        <authorList>
            <person name="Amselem J."/>
            <person name="Cuomo C.A."/>
            <person name="van Kan J.A."/>
            <person name="Viaud M."/>
            <person name="Benito E.P."/>
            <person name="Couloux A."/>
            <person name="Coutinho P.M."/>
            <person name="de Vries R.P."/>
            <person name="Dyer P.S."/>
            <person name="Fillinger S."/>
            <person name="Fournier E."/>
            <person name="Gout L."/>
            <person name="Hahn M."/>
            <person name="Kohn L."/>
            <person name="Lapalu N."/>
            <person name="Plummer K.M."/>
            <person name="Pradier J.M."/>
            <person name="Quevillon E."/>
            <person name="Sharon A."/>
            <person name="Simon A."/>
            <person name="ten Have A."/>
            <person name="Tudzynski B."/>
            <person name="Tudzynski P."/>
            <person name="Wincker P."/>
            <person name="Andrew M."/>
            <person name="Anthouard V."/>
            <person name="Beever R.E."/>
            <person name="Beffa R."/>
            <person name="Benoit I."/>
            <person name="Bouzid O."/>
            <person name="Brault B."/>
            <person name="Chen Z."/>
            <person name="Choquer M."/>
            <person name="Collemare J."/>
            <person name="Cotton P."/>
            <person name="Danchin E.G."/>
            <person name="Da Silva C."/>
            <person name="Gautier A."/>
            <person name="Giraud C."/>
            <person name="Giraud T."/>
            <person name="Gonzalez C."/>
            <person name="Grossetete S."/>
            <person name="Guldener U."/>
            <person name="Henrissat B."/>
            <person name="Howlett B.J."/>
            <person name="Kodira C."/>
            <person name="Kretschmer M."/>
            <person name="Lappartient A."/>
            <person name="Leroch M."/>
            <person name="Levis C."/>
            <person name="Mauceli E."/>
            <person name="Neuveglise C."/>
            <person name="Oeser B."/>
            <person name="Pearson M."/>
            <person name="Poulain J."/>
            <person name="Poussereau N."/>
            <person name="Quesneville H."/>
            <person name="Rascle C."/>
            <person name="Schumacher J."/>
            <person name="Segurens B."/>
            <person name="Sexton A."/>
            <person name="Silva E."/>
            <person name="Sirven C."/>
            <person name="Soanes D.M."/>
            <person name="Talbot N.J."/>
            <person name="Templeton M."/>
            <person name="Yandava C."/>
            <person name="Yarden O."/>
            <person name="Zeng Q."/>
            <person name="Rollins J.A."/>
            <person name="Lebrun M.H."/>
            <person name="Dickman M."/>
        </authorList>
    </citation>
    <scope>NUCLEOTIDE SEQUENCE [LARGE SCALE GENOMIC DNA]</scope>
    <source>
        <strain evidence="2">T4</strain>
    </source>
</reference>
<dbReference type="EMBL" id="FQ790300">
    <property type="protein sequence ID" value="CCD49033.1"/>
    <property type="molecule type" value="Genomic_DNA"/>
</dbReference>
<dbReference type="InParanoid" id="G2Y8V7"/>
<organism evidence="1 2">
    <name type="scientific">Botryotinia fuckeliana (strain T4)</name>
    <name type="common">Noble rot fungus</name>
    <name type="synonym">Botrytis cinerea</name>
    <dbReference type="NCBI Taxonomy" id="999810"/>
    <lineage>
        <taxon>Eukaryota</taxon>
        <taxon>Fungi</taxon>
        <taxon>Dikarya</taxon>
        <taxon>Ascomycota</taxon>
        <taxon>Pezizomycotina</taxon>
        <taxon>Leotiomycetes</taxon>
        <taxon>Helotiales</taxon>
        <taxon>Sclerotiniaceae</taxon>
        <taxon>Botrytis</taxon>
    </lineage>
</organism>
<dbReference type="AlphaFoldDB" id="G2Y8V7"/>
<accession>G2Y8V7</accession>
<dbReference type="HOGENOM" id="CLU_2359457_0_0_1"/>